<feature type="compositionally biased region" description="Basic and acidic residues" evidence="5">
    <location>
        <begin position="514"/>
        <end position="524"/>
    </location>
</feature>
<dbReference type="InterPro" id="IPR036259">
    <property type="entry name" value="MFS_trans_sf"/>
</dbReference>
<proteinExistence type="predicted"/>
<dbReference type="SUPFAM" id="SSF103473">
    <property type="entry name" value="MFS general substrate transporter"/>
    <property type="match status" value="1"/>
</dbReference>
<keyword evidence="4 6" id="KW-0472">Membrane</keyword>
<evidence type="ECO:0008006" key="9">
    <source>
        <dbReference type="Google" id="ProtNLM"/>
    </source>
</evidence>
<dbReference type="Pfam" id="PF07690">
    <property type="entry name" value="MFS_1"/>
    <property type="match status" value="1"/>
</dbReference>
<sequence length="536" mass="59431">MAKAEKKKTEKKINQNEKAKEAESKAVNINSMTWKQRYTFLMDNITVEPMLACYIIPSVLASLATQNLNLEKACRVNLGYTKEVCDALTARQTANYTIEEQQVQQLVASMGVWKTIWGKRKPCMLLPIVGEFMTVVGLMVCTFFFNELPMEVAGFVEGYIADVTTIEMRTLRIGIVNVFCSLGIPIGLALSGVLYKKIGFYGVFSISAVMYVMALYYGYTRVKEPKKPDVPTLPNQTCAFVRDFFDVKHLVDTFKVAFKEGENNRKLKVISLMLVVMVVIGPMHGEMNVAYLFTRYRFNWDEVDFSIFSTYSMVTNLIGTSVSVGVFSHILKIDDAIIGIYSSMSKILSGFVYGFAKTSLVFYLGAIVEILNGTSFIAMRSIASKLVPTDELGKVNSLFGACEALMPLVYGPMYSATYAATINTMPGAFFILGGILTVPAVLIFGWMYVQHKKDAKALKSKTDLESGAKKSDDTSIIADVILTTVPKEAQIGSPIGSPALNGFRNRTNENGISKVKEMNERNKENGVSNPAFEMEK</sequence>
<feature type="region of interest" description="Disordered" evidence="5">
    <location>
        <begin position="496"/>
        <end position="536"/>
    </location>
</feature>
<feature type="transmembrane region" description="Helical" evidence="6">
    <location>
        <begin position="124"/>
        <end position="145"/>
    </location>
</feature>
<dbReference type="PANTHER" id="PTHR23507:SF1">
    <property type="entry name" value="FI18259P1-RELATED"/>
    <property type="match status" value="1"/>
</dbReference>
<dbReference type="InterPro" id="IPR011701">
    <property type="entry name" value="MFS"/>
</dbReference>
<feature type="transmembrane region" description="Helical" evidence="6">
    <location>
        <begin position="198"/>
        <end position="219"/>
    </location>
</feature>
<feature type="transmembrane region" description="Helical" evidence="6">
    <location>
        <begin position="305"/>
        <end position="331"/>
    </location>
</feature>
<evidence type="ECO:0000313" key="7">
    <source>
        <dbReference type="EMBL" id="KAJ8968515.1"/>
    </source>
</evidence>
<feature type="transmembrane region" description="Helical" evidence="6">
    <location>
        <begin position="427"/>
        <end position="449"/>
    </location>
</feature>
<organism evidence="7 8">
    <name type="scientific">Molorchus minor</name>
    <dbReference type="NCBI Taxonomy" id="1323400"/>
    <lineage>
        <taxon>Eukaryota</taxon>
        <taxon>Metazoa</taxon>
        <taxon>Ecdysozoa</taxon>
        <taxon>Arthropoda</taxon>
        <taxon>Hexapoda</taxon>
        <taxon>Insecta</taxon>
        <taxon>Pterygota</taxon>
        <taxon>Neoptera</taxon>
        <taxon>Endopterygota</taxon>
        <taxon>Coleoptera</taxon>
        <taxon>Polyphaga</taxon>
        <taxon>Cucujiformia</taxon>
        <taxon>Chrysomeloidea</taxon>
        <taxon>Cerambycidae</taxon>
        <taxon>Lamiinae</taxon>
        <taxon>Monochamini</taxon>
        <taxon>Molorchus</taxon>
    </lineage>
</organism>
<feature type="transmembrane region" description="Helical" evidence="6">
    <location>
        <begin position="338"/>
        <end position="356"/>
    </location>
</feature>
<evidence type="ECO:0000256" key="2">
    <source>
        <dbReference type="ARBA" id="ARBA00022692"/>
    </source>
</evidence>
<comment type="caution">
    <text evidence="7">The sequence shown here is derived from an EMBL/GenBank/DDBJ whole genome shotgun (WGS) entry which is preliminary data.</text>
</comment>
<reference evidence="7" key="1">
    <citation type="journal article" date="2023" name="Insect Mol. Biol.">
        <title>Genome sequencing provides insights into the evolution of gene families encoding plant cell wall-degrading enzymes in longhorned beetles.</title>
        <authorList>
            <person name="Shin N.R."/>
            <person name="Okamura Y."/>
            <person name="Kirsch R."/>
            <person name="Pauchet Y."/>
        </authorList>
    </citation>
    <scope>NUCLEOTIDE SEQUENCE</scope>
    <source>
        <strain evidence="7">MMC_N1</strain>
    </source>
</reference>
<comment type="subcellular location">
    <subcellularLocation>
        <location evidence="1">Membrane</location>
        <topology evidence="1">Multi-pass membrane protein</topology>
    </subcellularLocation>
</comment>
<dbReference type="Gene3D" id="1.20.1250.20">
    <property type="entry name" value="MFS general substrate transporter like domains"/>
    <property type="match status" value="1"/>
</dbReference>
<dbReference type="Proteomes" id="UP001162164">
    <property type="component" value="Unassembled WGS sequence"/>
</dbReference>
<protein>
    <recommendedName>
        <fullName evidence="9">Solute carrier family 46 member 3</fullName>
    </recommendedName>
</protein>
<feature type="transmembrane region" description="Helical" evidence="6">
    <location>
        <begin position="267"/>
        <end position="285"/>
    </location>
</feature>
<evidence type="ECO:0000256" key="5">
    <source>
        <dbReference type="SAM" id="MobiDB-lite"/>
    </source>
</evidence>
<keyword evidence="3 6" id="KW-1133">Transmembrane helix</keyword>
<evidence type="ECO:0000256" key="3">
    <source>
        <dbReference type="ARBA" id="ARBA00022989"/>
    </source>
</evidence>
<evidence type="ECO:0000256" key="4">
    <source>
        <dbReference type="ARBA" id="ARBA00023136"/>
    </source>
</evidence>
<feature type="transmembrane region" description="Helical" evidence="6">
    <location>
        <begin position="362"/>
        <end position="383"/>
    </location>
</feature>
<dbReference type="PANTHER" id="PTHR23507">
    <property type="entry name" value="ZGC:174356"/>
    <property type="match status" value="1"/>
</dbReference>
<evidence type="ECO:0000313" key="8">
    <source>
        <dbReference type="Proteomes" id="UP001162164"/>
    </source>
</evidence>
<dbReference type="EMBL" id="JAPWTJ010001973">
    <property type="protein sequence ID" value="KAJ8968515.1"/>
    <property type="molecule type" value="Genomic_DNA"/>
</dbReference>
<keyword evidence="8" id="KW-1185">Reference proteome</keyword>
<gene>
    <name evidence="7" type="ORF">NQ317_015848</name>
</gene>
<feature type="compositionally biased region" description="Basic and acidic residues" evidence="5">
    <location>
        <begin position="7"/>
        <end position="20"/>
    </location>
</feature>
<accession>A0ABQ9IXI3</accession>
<evidence type="ECO:0000256" key="6">
    <source>
        <dbReference type="SAM" id="Phobius"/>
    </source>
</evidence>
<feature type="region of interest" description="Disordered" evidence="5">
    <location>
        <begin position="1"/>
        <end position="20"/>
    </location>
</feature>
<name>A0ABQ9IXI3_9CUCU</name>
<evidence type="ECO:0000256" key="1">
    <source>
        <dbReference type="ARBA" id="ARBA00004141"/>
    </source>
</evidence>
<keyword evidence="2 6" id="KW-0812">Transmembrane</keyword>